<dbReference type="PANTHER" id="PTHR33393:SF11">
    <property type="entry name" value="POLYGLUTAMINE SYNTHESIS ACCESSORY PROTEIN RV0574C-RELATED"/>
    <property type="match status" value="1"/>
</dbReference>
<dbReference type="eggNOG" id="COG2843">
    <property type="taxonomic scope" value="Bacteria"/>
</dbReference>
<name>A0PZ12_CLONN</name>
<dbReference type="Proteomes" id="UP000008220">
    <property type="component" value="Chromosome"/>
</dbReference>
<keyword evidence="4" id="KW-1185">Reference proteome</keyword>
<dbReference type="HOGENOM" id="CLU_038823_2_1_9"/>
<dbReference type="SMART" id="SM00854">
    <property type="entry name" value="PGA_cap"/>
    <property type="match status" value="1"/>
</dbReference>
<dbReference type="Gene3D" id="3.60.21.10">
    <property type="match status" value="1"/>
</dbReference>
<comment type="similarity">
    <text evidence="1">Belongs to the CapA family.</text>
</comment>
<dbReference type="InterPro" id="IPR019079">
    <property type="entry name" value="Capsule_synth_CapA"/>
</dbReference>
<dbReference type="STRING" id="386415.NT01CX_1533"/>
<accession>A0PZ12</accession>
<dbReference type="AlphaFoldDB" id="A0PZ12"/>
<dbReference type="CDD" id="cd07381">
    <property type="entry name" value="MPP_CapA"/>
    <property type="match status" value="1"/>
</dbReference>
<dbReference type="EMBL" id="CP000382">
    <property type="protein sequence ID" value="ABK60861.1"/>
    <property type="molecule type" value="Genomic_DNA"/>
</dbReference>
<dbReference type="KEGG" id="cno:NT01CX_1533"/>
<reference evidence="3 4" key="1">
    <citation type="journal article" date="2006" name="Nat. Biotechnol.">
        <title>The genome and transcriptomes of the anti-tumor agent Clostridium novyi-NT.</title>
        <authorList>
            <person name="Bettegowda C."/>
            <person name="Huang X."/>
            <person name="Lin J."/>
            <person name="Cheong I."/>
            <person name="Kohli M."/>
            <person name="Szabo S.A."/>
            <person name="Zhang X."/>
            <person name="Diaz L.A. Jr."/>
            <person name="Velculescu V.E."/>
            <person name="Parmigiani G."/>
            <person name="Kinzler K.W."/>
            <person name="Vogelstein B."/>
            <person name="Zhou S."/>
        </authorList>
    </citation>
    <scope>NUCLEOTIDE SEQUENCE [LARGE SCALE GENOMIC DNA]</scope>
    <source>
        <strain evidence="3 4">NT</strain>
    </source>
</reference>
<gene>
    <name evidence="3" type="ordered locus">NT01CX_1533</name>
</gene>
<evidence type="ECO:0000256" key="1">
    <source>
        <dbReference type="ARBA" id="ARBA00005662"/>
    </source>
</evidence>
<evidence type="ECO:0000313" key="4">
    <source>
        <dbReference type="Proteomes" id="UP000008220"/>
    </source>
</evidence>
<dbReference type="SUPFAM" id="SSF56300">
    <property type="entry name" value="Metallo-dependent phosphatases"/>
    <property type="match status" value="1"/>
</dbReference>
<organism evidence="3 4">
    <name type="scientific">Clostridium novyi (strain NT)</name>
    <dbReference type="NCBI Taxonomy" id="386415"/>
    <lineage>
        <taxon>Bacteria</taxon>
        <taxon>Bacillati</taxon>
        <taxon>Bacillota</taxon>
        <taxon>Clostridia</taxon>
        <taxon>Eubacteriales</taxon>
        <taxon>Clostridiaceae</taxon>
        <taxon>Clostridium</taxon>
    </lineage>
</organism>
<sequence>MAFGDCLLENKFIDSLNFKDICKILNTNDFITFNLETTVSGLEGKKRNKAFNFKTDYDNLYALKNSINCPIICNIANNHIFDYGEECFIDTIENLNKSNIYYTGYSSNLDIEQGITCVNINNIKIAFIGAYNGDNVSVNNIGLTPIKNIYDKVIYAKKIADLVILHLHWGEELSLCQSPRQVNIAHKLVDLGADIIIGHHPHVIQAIEEYKGSLIIYSLGNFQIITSDIDDKYSHIIQVFVDKSRKINYKLIPVIIKNTIPNVLKKINDEHNNYKKIVSLNKYYLENCTWINFYCEVVENFFSDSFSAWRLRKLKKEKNLYLKFIRWCITKKVITMFFVYLFNKMFRIKEKNYEKIS</sequence>
<dbReference type="InterPro" id="IPR052169">
    <property type="entry name" value="CW_Biosynth-Accessory"/>
</dbReference>
<dbReference type="InterPro" id="IPR029052">
    <property type="entry name" value="Metallo-depent_PP-like"/>
</dbReference>
<proteinExistence type="inferred from homology"/>
<evidence type="ECO:0000313" key="3">
    <source>
        <dbReference type="EMBL" id="ABK60861.1"/>
    </source>
</evidence>
<dbReference type="PANTHER" id="PTHR33393">
    <property type="entry name" value="POLYGLUTAMINE SYNTHESIS ACCESSORY PROTEIN RV0574C-RELATED"/>
    <property type="match status" value="1"/>
</dbReference>
<evidence type="ECO:0000259" key="2">
    <source>
        <dbReference type="SMART" id="SM00854"/>
    </source>
</evidence>
<dbReference type="Pfam" id="PF09587">
    <property type="entry name" value="PGA_cap"/>
    <property type="match status" value="1"/>
</dbReference>
<protein>
    <submittedName>
        <fullName evidence="3">Capsule biosynthesis protein capA</fullName>
    </submittedName>
</protein>
<feature type="domain" description="Capsule synthesis protein CapA" evidence="2">
    <location>
        <begin position="1"/>
        <end position="226"/>
    </location>
</feature>
<dbReference type="PATRIC" id="fig|386415.7.peg.640"/>